<dbReference type="GO" id="GO:0030276">
    <property type="term" value="F:clathrin binding"/>
    <property type="evidence" value="ECO:0007669"/>
    <property type="project" value="TreeGrafter"/>
</dbReference>
<dbReference type="GO" id="GO:0048791">
    <property type="term" value="P:calcium ion-regulated exocytosis of neurotransmitter"/>
    <property type="evidence" value="ECO:0007669"/>
    <property type="project" value="TreeGrafter"/>
</dbReference>
<evidence type="ECO:0000256" key="1">
    <source>
        <dbReference type="ARBA" id="ARBA00006996"/>
    </source>
</evidence>
<evidence type="ECO:0000313" key="4">
    <source>
        <dbReference type="EMBL" id="OCT82022.1"/>
    </source>
</evidence>
<sequence>MLPIPIIAAGATVGAVLGIFLALCSLFTCLRRKKCTWAGGDGTPVTMANLFQPGQPMSIYKCTELVHPQAKLRFPYIYRSKEPWMVIDKENTLKPKEDEESGEMEPQKKMETISEKINPVEKHQESLVPENEYLEKLNQRLNPMPKLRYSLGYDHQTRELCVSFLEAVCCALSKEEDPISHSYVVATLTSKDGQTEAQTSLMNRAPHTVWDEALLFPLQDEERADAELTLTLRHCDRYSRHKVAGEITLSLANLGFAFGAAQWVDLKPPEKEQEDSGEVLLSLSYLPAASRLIVVVIKARNIHCDRHNNLLVKDLSIKVILKHQSQKLKKKQTKRTKHMINPVWNEMVMFEVPQELLGDVYVELQMVCVESDRSGNHILATCNLGVEWTGTGKNHWLEMMNNPRRQIAFWHRLNT</sequence>
<dbReference type="GO" id="GO:0048488">
    <property type="term" value="P:synaptic vesicle endocytosis"/>
    <property type="evidence" value="ECO:0007669"/>
    <property type="project" value="TreeGrafter"/>
</dbReference>
<keyword evidence="2" id="KW-0472">Membrane</keyword>
<protein>
    <recommendedName>
        <fullName evidence="3">C2 domain-containing protein</fullName>
    </recommendedName>
</protein>
<evidence type="ECO:0000259" key="3">
    <source>
        <dbReference type="PROSITE" id="PS50004"/>
    </source>
</evidence>
<dbReference type="GO" id="GO:0001786">
    <property type="term" value="F:phosphatidylserine binding"/>
    <property type="evidence" value="ECO:0007669"/>
    <property type="project" value="TreeGrafter"/>
</dbReference>
<dbReference type="GO" id="GO:0030672">
    <property type="term" value="C:synaptic vesicle membrane"/>
    <property type="evidence" value="ECO:0007669"/>
    <property type="project" value="TreeGrafter"/>
</dbReference>
<dbReference type="Proteomes" id="UP000694892">
    <property type="component" value="Chromosome 4S"/>
</dbReference>
<dbReference type="GO" id="GO:0005544">
    <property type="term" value="F:calcium-dependent phospholipid binding"/>
    <property type="evidence" value="ECO:0007669"/>
    <property type="project" value="TreeGrafter"/>
</dbReference>
<comment type="similarity">
    <text evidence="1">Belongs to the synaptotagmin family.</text>
</comment>
<organism evidence="4 5">
    <name type="scientific">Xenopus laevis</name>
    <name type="common">African clawed frog</name>
    <dbReference type="NCBI Taxonomy" id="8355"/>
    <lineage>
        <taxon>Eukaryota</taxon>
        <taxon>Metazoa</taxon>
        <taxon>Chordata</taxon>
        <taxon>Craniata</taxon>
        <taxon>Vertebrata</taxon>
        <taxon>Euteleostomi</taxon>
        <taxon>Amphibia</taxon>
        <taxon>Batrachia</taxon>
        <taxon>Anura</taxon>
        <taxon>Pipoidea</taxon>
        <taxon>Pipidae</taxon>
        <taxon>Xenopodinae</taxon>
        <taxon>Xenopus</taxon>
        <taxon>Xenopus</taxon>
    </lineage>
</organism>
<dbReference type="Gene3D" id="2.60.40.150">
    <property type="entry name" value="C2 domain"/>
    <property type="match status" value="2"/>
</dbReference>
<keyword evidence="2" id="KW-1133">Transmembrane helix</keyword>
<dbReference type="GO" id="GO:0000149">
    <property type="term" value="F:SNARE binding"/>
    <property type="evidence" value="ECO:0007669"/>
    <property type="project" value="TreeGrafter"/>
</dbReference>
<accession>A0A974HL06</accession>
<evidence type="ECO:0000256" key="2">
    <source>
        <dbReference type="SAM" id="Phobius"/>
    </source>
</evidence>
<evidence type="ECO:0000313" key="5">
    <source>
        <dbReference type="Proteomes" id="UP000694892"/>
    </source>
</evidence>
<gene>
    <name evidence="4" type="ORF">XELAEV_18024530mg</name>
</gene>
<dbReference type="GO" id="GO:0005886">
    <property type="term" value="C:plasma membrane"/>
    <property type="evidence" value="ECO:0007669"/>
    <property type="project" value="TreeGrafter"/>
</dbReference>
<feature type="transmembrane region" description="Helical" evidence="2">
    <location>
        <begin position="6"/>
        <end position="30"/>
    </location>
</feature>
<dbReference type="InterPro" id="IPR000008">
    <property type="entry name" value="C2_dom"/>
</dbReference>
<feature type="domain" description="C2" evidence="3">
    <location>
        <begin position="275"/>
        <end position="411"/>
    </location>
</feature>
<feature type="domain" description="C2" evidence="3">
    <location>
        <begin position="143"/>
        <end position="264"/>
    </location>
</feature>
<dbReference type="GO" id="GO:0005509">
    <property type="term" value="F:calcium ion binding"/>
    <property type="evidence" value="ECO:0007669"/>
    <property type="project" value="TreeGrafter"/>
</dbReference>
<dbReference type="GO" id="GO:0031045">
    <property type="term" value="C:dense core granule"/>
    <property type="evidence" value="ECO:0007669"/>
    <property type="project" value="TreeGrafter"/>
</dbReference>
<dbReference type="InterPro" id="IPR035892">
    <property type="entry name" value="C2_domain_sf"/>
</dbReference>
<proteinExistence type="inferred from homology"/>
<keyword evidence="2" id="KW-0812">Transmembrane</keyword>
<dbReference type="GO" id="GO:0030424">
    <property type="term" value="C:axon"/>
    <property type="evidence" value="ECO:0007669"/>
    <property type="project" value="TreeGrafter"/>
</dbReference>
<dbReference type="PANTHER" id="PTHR10024">
    <property type="entry name" value="SYNAPTOTAGMIN"/>
    <property type="match status" value="1"/>
</dbReference>
<dbReference type="SMART" id="SM00239">
    <property type="entry name" value="C2"/>
    <property type="match status" value="2"/>
</dbReference>
<dbReference type="AlphaFoldDB" id="A0A974HL06"/>
<dbReference type="OMA" id="DEEGQSC"/>
<dbReference type="Pfam" id="PF00168">
    <property type="entry name" value="C2"/>
    <property type="match status" value="2"/>
</dbReference>
<dbReference type="EMBL" id="CM004473">
    <property type="protein sequence ID" value="OCT82022.1"/>
    <property type="molecule type" value="Genomic_DNA"/>
</dbReference>
<name>A0A974HL06_XENLA</name>
<dbReference type="SUPFAM" id="SSF49562">
    <property type="entry name" value="C2 domain (Calcium/lipid-binding domain, CaLB)"/>
    <property type="match status" value="2"/>
</dbReference>
<dbReference type="FunFam" id="2.60.40.150:FF:000101">
    <property type="entry name" value="Synaptotagmin 13"/>
    <property type="match status" value="1"/>
</dbReference>
<reference evidence="5" key="1">
    <citation type="journal article" date="2016" name="Nature">
        <title>Genome evolution in the allotetraploid frog Xenopus laevis.</title>
        <authorList>
            <person name="Session A.M."/>
            <person name="Uno Y."/>
            <person name="Kwon T."/>
            <person name="Chapman J.A."/>
            <person name="Toyoda A."/>
            <person name="Takahashi S."/>
            <person name="Fukui A."/>
            <person name="Hikosaka A."/>
            <person name="Suzuki A."/>
            <person name="Kondo M."/>
            <person name="van Heeringen S.J."/>
            <person name="Quigley I."/>
            <person name="Heinz S."/>
            <person name="Ogino H."/>
            <person name="Ochi H."/>
            <person name="Hellsten U."/>
            <person name="Lyons J.B."/>
            <person name="Simakov O."/>
            <person name="Putnam N."/>
            <person name="Stites J."/>
            <person name="Kuroki Y."/>
            <person name="Tanaka T."/>
            <person name="Michiue T."/>
            <person name="Watanabe M."/>
            <person name="Bogdanovic O."/>
            <person name="Lister R."/>
            <person name="Georgiou G."/>
            <person name="Paranjpe S.S."/>
            <person name="van Kruijsbergen I."/>
            <person name="Shu S."/>
            <person name="Carlson J."/>
            <person name="Kinoshita T."/>
            <person name="Ohta Y."/>
            <person name="Mawaribuchi S."/>
            <person name="Jenkins J."/>
            <person name="Grimwood J."/>
            <person name="Schmutz J."/>
            <person name="Mitros T."/>
            <person name="Mozaffari S.V."/>
            <person name="Suzuki Y."/>
            <person name="Haramoto Y."/>
            <person name="Yamamoto T.S."/>
            <person name="Takagi C."/>
            <person name="Heald R."/>
            <person name="Miller K."/>
            <person name="Haudenschild C."/>
            <person name="Kitzman J."/>
            <person name="Nakayama T."/>
            <person name="Izutsu Y."/>
            <person name="Robert J."/>
            <person name="Fortriede J."/>
            <person name="Burns K."/>
            <person name="Lotay V."/>
            <person name="Karimi K."/>
            <person name="Yasuoka Y."/>
            <person name="Dichmann D.S."/>
            <person name="Flajnik M.F."/>
            <person name="Houston D.W."/>
            <person name="Shendure J."/>
            <person name="DuPasquier L."/>
            <person name="Vize P.D."/>
            <person name="Zorn A.M."/>
            <person name="Ito M."/>
            <person name="Marcotte E.M."/>
            <person name="Wallingford J.B."/>
            <person name="Ito Y."/>
            <person name="Asashima M."/>
            <person name="Ueno N."/>
            <person name="Matsuda Y."/>
            <person name="Veenstra G.J."/>
            <person name="Fujiyama A."/>
            <person name="Harland R.M."/>
            <person name="Taira M."/>
            <person name="Rokhsar D.S."/>
        </authorList>
    </citation>
    <scope>NUCLEOTIDE SEQUENCE [LARGE SCALE GENOMIC DNA]</scope>
    <source>
        <strain evidence="5">J</strain>
    </source>
</reference>
<dbReference type="PANTHER" id="PTHR10024:SF250">
    <property type="entry name" value="SYNAPTOTAGMIN-13"/>
    <property type="match status" value="1"/>
</dbReference>
<dbReference type="PROSITE" id="PS50004">
    <property type="entry name" value="C2"/>
    <property type="match status" value="2"/>
</dbReference>